<evidence type="ECO:0000259" key="1">
    <source>
        <dbReference type="PROSITE" id="PS51186"/>
    </source>
</evidence>
<reference evidence="2" key="2">
    <citation type="submission" date="2021-04" db="EMBL/GenBank/DDBJ databases">
        <authorList>
            <person name="Gilroy R."/>
        </authorList>
    </citation>
    <scope>NUCLEOTIDE SEQUENCE</scope>
    <source>
        <strain evidence="2">3204</strain>
    </source>
</reference>
<dbReference type="Proteomes" id="UP000824013">
    <property type="component" value="Unassembled WGS sequence"/>
</dbReference>
<protein>
    <submittedName>
        <fullName evidence="2">GNAT family N-acetyltransferase</fullName>
    </submittedName>
</protein>
<gene>
    <name evidence="2" type="ORF">H9820_02810</name>
</gene>
<dbReference type="InterPro" id="IPR051531">
    <property type="entry name" value="N-acetyltransferase"/>
</dbReference>
<dbReference type="Pfam" id="PF13302">
    <property type="entry name" value="Acetyltransf_3"/>
    <property type="match status" value="1"/>
</dbReference>
<comment type="caution">
    <text evidence="2">The sequence shown here is derived from an EMBL/GenBank/DDBJ whole genome shotgun (WGS) entry which is preliminary data.</text>
</comment>
<dbReference type="PROSITE" id="PS51186">
    <property type="entry name" value="GNAT"/>
    <property type="match status" value="1"/>
</dbReference>
<reference evidence="2" key="1">
    <citation type="journal article" date="2021" name="PeerJ">
        <title>Extensive microbial diversity within the chicken gut microbiome revealed by metagenomics and culture.</title>
        <authorList>
            <person name="Gilroy R."/>
            <person name="Ravi A."/>
            <person name="Getino M."/>
            <person name="Pursley I."/>
            <person name="Horton D.L."/>
            <person name="Alikhan N.F."/>
            <person name="Baker D."/>
            <person name="Gharbi K."/>
            <person name="Hall N."/>
            <person name="Watson M."/>
            <person name="Adriaenssens E.M."/>
            <person name="Foster-Nyarko E."/>
            <person name="Jarju S."/>
            <person name="Secka A."/>
            <person name="Antonio M."/>
            <person name="Oren A."/>
            <person name="Chaudhuri R.R."/>
            <person name="La Ragione R."/>
            <person name="Hildebrand F."/>
            <person name="Pallen M.J."/>
        </authorList>
    </citation>
    <scope>NUCLEOTIDE SEQUENCE</scope>
    <source>
        <strain evidence="2">3204</strain>
    </source>
</reference>
<dbReference type="EMBL" id="DXCM01000023">
    <property type="protein sequence ID" value="HIY91861.1"/>
    <property type="molecule type" value="Genomic_DNA"/>
</dbReference>
<proteinExistence type="predicted"/>
<dbReference type="AlphaFoldDB" id="A0A9D2CMX8"/>
<dbReference type="InterPro" id="IPR016181">
    <property type="entry name" value="Acyl_CoA_acyltransferase"/>
</dbReference>
<organism evidence="2 3">
    <name type="scientific">Candidatus Companilactobacillus pullicola</name>
    <dbReference type="NCBI Taxonomy" id="2838523"/>
    <lineage>
        <taxon>Bacteria</taxon>
        <taxon>Bacillati</taxon>
        <taxon>Bacillota</taxon>
        <taxon>Bacilli</taxon>
        <taxon>Lactobacillales</taxon>
        <taxon>Lactobacillaceae</taxon>
        <taxon>Companilactobacillus</taxon>
    </lineage>
</organism>
<name>A0A9D2CMX8_9LACO</name>
<dbReference type="SUPFAM" id="SSF55729">
    <property type="entry name" value="Acyl-CoA N-acyltransferases (Nat)"/>
    <property type="match status" value="1"/>
</dbReference>
<dbReference type="GO" id="GO:0016747">
    <property type="term" value="F:acyltransferase activity, transferring groups other than amino-acyl groups"/>
    <property type="evidence" value="ECO:0007669"/>
    <property type="project" value="InterPro"/>
</dbReference>
<sequence length="179" mass="20822">MRQITTERLIIRPINQRDYDELQAIILDPIIVKYMRYRDVKTPSNFAILFKDHFLKEFGFTFGIEEKTSHKLIGFYEFHPENGVGILSYALSQDAWGFGYVAEAGSAMMEYGFNTLHFDQIEAHYAHLNPRSGRVMEKMGMHKLGIVETRNADTEDEIYIMAYALDKEEWNLAEQEPAV</sequence>
<accession>A0A9D2CMX8</accession>
<dbReference type="InterPro" id="IPR000182">
    <property type="entry name" value="GNAT_dom"/>
</dbReference>
<evidence type="ECO:0000313" key="2">
    <source>
        <dbReference type="EMBL" id="HIY91861.1"/>
    </source>
</evidence>
<evidence type="ECO:0000313" key="3">
    <source>
        <dbReference type="Proteomes" id="UP000824013"/>
    </source>
</evidence>
<dbReference type="PANTHER" id="PTHR43792">
    <property type="entry name" value="GNAT FAMILY, PUTATIVE (AFU_ORTHOLOGUE AFUA_3G00765)-RELATED-RELATED"/>
    <property type="match status" value="1"/>
</dbReference>
<dbReference type="Gene3D" id="3.40.630.30">
    <property type="match status" value="1"/>
</dbReference>
<feature type="domain" description="N-acetyltransferase" evidence="1">
    <location>
        <begin position="9"/>
        <end position="166"/>
    </location>
</feature>